<sequence length="93" mass="11080">MPEFTQNLIRDLTKLLDLSDEYNITILVGDTNGKLVKFQAHSLILRARSPYFKRALSKDWSKKEGEMHIFKKPNISPKIYVYWSREFGQIFWK</sequence>
<dbReference type="InterPro" id="IPR011333">
    <property type="entry name" value="SKP1/BTB/POZ_sf"/>
</dbReference>
<dbReference type="Proteomes" id="UP000789831">
    <property type="component" value="Unassembled WGS sequence"/>
</dbReference>
<feature type="domain" description="BTB" evidence="1">
    <location>
        <begin position="22"/>
        <end position="64"/>
    </location>
</feature>
<organism evidence="2 3">
    <name type="scientific">Ambispora gerdemannii</name>
    <dbReference type="NCBI Taxonomy" id="144530"/>
    <lineage>
        <taxon>Eukaryota</taxon>
        <taxon>Fungi</taxon>
        <taxon>Fungi incertae sedis</taxon>
        <taxon>Mucoromycota</taxon>
        <taxon>Glomeromycotina</taxon>
        <taxon>Glomeromycetes</taxon>
        <taxon>Archaeosporales</taxon>
        <taxon>Ambisporaceae</taxon>
        <taxon>Ambispora</taxon>
    </lineage>
</organism>
<accession>A0A9N9BS54</accession>
<dbReference type="EMBL" id="CAJVPL010001594">
    <property type="protein sequence ID" value="CAG8579012.1"/>
    <property type="molecule type" value="Genomic_DNA"/>
</dbReference>
<proteinExistence type="predicted"/>
<keyword evidence="3" id="KW-1185">Reference proteome</keyword>
<dbReference type="PROSITE" id="PS50097">
    <property type="entry name" value="BTB"/>
    <property type="match status" value="1"/>
</dbReference>
<dbReference type="Gene3D" id="3.30.710.10">
    <property type="entry name" value="Potassium Channel Kv1.1, Chain A"/>
    <property type="match status" value="1"/>
</dbReference>
<evidence type="ECO:0000313" key="2">
    <source>
        <dbReference type="EMBL" id="CAG8579012.1"/>
    </source>
</evidence>
<dbReference type="CDD" id="cd18186">
    <property type="entry name" value="BTB_POZ_ZBTB_KLHL-like"/>
    <property type="match status" value="1"/>
</dbReference>
<evidence type="ECO:0000259" key="1">
    <source>
        <dbReference type="PROSITE" id="PS50097"/>
    </source>
</evidence>
<name>A0A9N9BS54_9GLOM</name>
<dbReference type="InterPro" id="IPR000210">
    <property type="entry name" value="BTB/POZ_dom"/>
</dbReference>
<comment type="caution">
    <text evidence="2">The sequence shown here is derived from an EMBL/GenBank/DDBJ whole genome shotgun (WGS) entry which is preliminary data.</text>
</comment>
<protein>
    <submittedName>
        <fullName evidence="2">12633_t:CDS:1</fullName>
    </submittedName>
</protein>
<dbReference type="SUPFAM" id="SSF54695">
    <property type="entry name" value="POZ domain"/>
    <property type="match status" value="1"/>
</dbReference>
<dbReference type="AlphaFoldDB" id="A0A9N9BS54"/>
<evidence type="ECO:0000313" key="3">
    <source>
        <dbReference type="Proteomes" id="UP000789831"/>
    </source>
</evidence>
<reference evidence="2" key="1">
    <citation type="submission" date="2021-06" db="EMBL/GenBank/DDBJ databases">
        <authorList>
            <person name="Kallberg Y."/>
            <person name="Tangrot J."/>
            <person name="Rosling A."/>
        </authorList>
    </citation>
    <scope>NUCLEOTIDE SEQUENCE</scope>
    <source>
        <strain evidence="2">MT106</strain>
    </source>
</reference>
<dbReference type="OrthoDB" id="8789982at2759"/>
<gene>
    <name evidence="2" type="ORF">AGERDE_LOCUS8026</name>
</gene>
<dbReference type="Pfam" id="PF00651">
    <property type="entry name" value="BTB"/>
    <property type="match status" value="1"/>
</dbReference>